<sequence>MKTLKLTAVALAFAGMSSMAFAEADLDFDAAFALSLIGDVTGTADLMVNTFNNSDTSVSVHAVGVGVLGGAAVLGTTAADAKVNSVQKSIDNNSLVVGTSAAGVNLSGLGVLGNMGLNATAGNGNQQANSLAIATTNSGATVGGITIQLPPLPPINLGVPAIGVATADVNYEQNSELNDAYVFGFTVLPTTAAGVTGSVIGFAGNGGVNSSAGVGNQQGNYTAIASVNHGALAVANTGGLQLSDHNDTLQGAFLDNLSGINASVIAVAGNIGVNSAAGIGNQQVNTLSIASAYQ</sequence>
<organism evidence="2 3">
    <name type="scientific">Jeongeupia chitinilytica</name>
    <dbReference type="NCBI Taxonomy" id="1041641"/>
    <lineage>
        <taxon>Bacteria</taxon>
        <taxon>Pseudomonadati</taxon>
        <taxon>Pseudomonadota</taxon>
        <taxon>Betaproteobacteria</taxon>
        <taxon>Neisseriales</taxon>
        <taxon>Chitinibacteraceae</taxon>
        <taxon>Jeongeupia</taxon>
    </lineage>
</organism>
<keyword evidence="1" id="KW-0732">Signal</keyword>
<feature type="signal peptide" evidence="1">
    <location>
        <begin position="1"/>
        <end position="22"/>
    </location>
</feature>
<evidence type="ECO:0000313" key="3">
    <source>
        <dbReference type="Proteomes" id="UP000604737"/>
    </source>
</evidence>
<proteinExistence type="predicted"/>
<evidence type="ECO:0000256" key="1">
    <source>
        <dbReference type="SAM" id="SignalP"/>
    </source>
</evidence>
<dbReference type="EMBL" id="BMYO01000008">
    <property type="protein sequence ID" value="GHD66406.1"/>
    <property type="molecule type" value="Genomic_DNA"/>
</dbReference>
<comment type="caution">
    <text evidence="2">The sequence shown here is derived from an EMBL/GenBank/DDBJ whole genome shotgun (WGS) entry which is preliminary data.</text>
</comment>
<dbReference type="RefSeq" id="WP_189461581.1">
    <property type="nucleotide sequence ID" value="NZ_BMYO01000008.1"/>
</dbReference>
<evidence type="ECO:0000313" key="2">
    <source>
        <dbReference type="EMBL" id="GHD66406.1"/>
    </source>
</evidence>
<dbReference type="Proteomes" id="UP000604737">
    <property type="component" value="Unassembled WGS sequence"/>
</dbReference>
<protein>
    <submittedName>
        <fullName evidence="2">Uncharacterized protein</fullName>
    </submittedName>
</protein>
<feature type="chain" id="PRO_5045787154" evidence="1">
    <location>
        <begin position="23"/>
        <end position="294"/>
    </location>
</feature>
<gene>
    <name evidence="2" type="ORF">GCM10007350_28580</name>
</gene>
<name>A0ABQ3H2N1_9NEIS</name>
<accession>A0ABQ3H2N1</accession>
<reference evidence="3" key="1">
    <citation type="journal article" date="2019" name="Int. J. Syst. Evol. Microbiol.">
        <title>The Global Catalogue of Microorganisms (GCM) 10K type strain sequencing project: providing services to taxonomists for standard genome sequencing and annotation.</title>
        <authorList>
            <consortium name="The Broad Institute Genomics Platform"/>
            <consortium name="The Broad Institute Genome Sequencing Center for Infectious Disease"/>
            <person name="Wu L."/>
            <person name="Ma J."/>
        </authorList>
    </citation>
    <scope>NUCLEOTIDE SEQUENCE [LARGE SCALE GENOMIC DNA]</scope>
    <source>
        <strain evidence="3">KCTC 23701</strain>
    </source>
</reference>
<keyword evidence="3" id="KW-1185">Reference proteome</keyword>